<gene>
    <name evidence="14" type="ORF">ACG01O_13360</name>
</gene>
<sequence>MPWQGSFRWRVFIVTMATVGLAMGAVLWVGGQQALSNARQRLDERLCMEGRRLADPGGVAAGRERWERLGPDIAQKLQLHGAHELRMRVRTADGSVALQSPGPWPEGGGVAEADAVLGPADPRGACTLSRLQVDGSSWHLARVHGRNQLAELAADPAALSRELRGDLLQALARVAPLALLLAALCAWLLSGMTVRPLLRLQASMRRIRPQALDERLPTAREDREFRALIDTYNTMLDRLEASFHQASRFSADAAHELRTPLTILQGKLEQAIRRTEGRAVQEELGEVLEEVARLATITRRLLMLSQADAGQLPVRADTLDLSDMLQDLMADAPLLDDEVPLHSSIQAGLQVRGDAALLRQVFNNLLSNALRHGTRPGWVRVRAAALEQGVEVVFSNHAPPLDAIQRSQFFQRFFRADAARSRQVDGTGLGLSLVREIVRAHGGEAQLLPSAEDEVHLRVWLPR</sequence>
<dbReference type="PANTHER" id="PTHR45436:SF5">
    <property type="entry name" value="SENSOR HISTIDINE KINASE TRCS"/>
    <property type="match status" value="1"/>
</dbReference>
<dbReference type="RefSeq" id="WP_394385338.1">
    <property type="nucleotide sequence ID" value="NZ_JBIGIB010000003.1"/>
</dbReference>
<dbReference type="EMBL" id="JBIGIB010000003">
    <property type="protein sequence ID" value="MFG6467606.1"/>
    <property type="molecule type" value="Genomic_DNA"/>
</dbReference>
<dbReference type="Gene3D" id="1.10.287.130">
    <property type="match status" value="1"/>
</dbReference>
<dbReference type="Pfam" id="PF00672">
    <property type="entry name" value="HAMP"/>
    <property type="match status" value="1"/>
</dbReference>
<evidence type="ECO:0000256" key="1">
    <source>
        <dbReference type="ARBA" id="ARBA00000085"/>
    </source>
</evidence>
<evidence type="ECO:0000256" key="5">
    <source>
        <dbReference type="ARBA" id="ARBA00022679"/>
    </source>
</evidence>
<comment type="catalytic activity">
    <reaction evidence="1">
        <text>ATP + protein L-histidine = ADP + protein N-phospho-L-histidine.</text>
        <dbReference type="EC" id="2.7.13.3"/>
    </reaction>
</comment>
<evidence type="ECO:0000256" key="11">
    <source>
        <dbReference type="SAM" id="Phobius"/>
    </source>
</evidence>
<evidence type="ECO:0000259" key="12">
    <source>
        <dbReference type="PROSITE" id="PS50109"/>
    </source>
</evidence>
<dbReference type="InterPro" id="IPR004358">
    <property type="entry name" value="Sig_transdc_His_kin-like_C"/>
</dbReference>
<dbReference type="EC" id="2.7.13.3" evidence="3"/>
<dbReference type="GO" id="GO:0005524">
    <property type="term" value="F:ATP binding"/>
    <property type="evidence" value="ECO:0007669"/>
    <property type="project" value="UniProtKB-KW"/>
</dbReference>
<keyword evidence="7" id="KW-0418">Kinase</keyword>
<evidence type="ECO:0000256" key="9">
    <source>
        <dbReference type="ARBA" id="ARBA00023012"/>
    </source>
</evidence>
<keyword evidence="4" id="KW-0597">Phosphoprotein</keyword>
<feature type="transmembrane region" description="Helical" evidence="11">
    <location>
        <begin position="12"/>
        <end position="31"/>
    </location>
</feature>
<evidence type="ECO:0000256" key="8">
    <source>
        <dbReference type="ARBA" id="ARBA00022989"/>
    </source>
</evidence>
<dbReference type="SMART" id="SM00304">
    <property type="entry name" value="HAMP"/>
    <property type="match status" value="1"/>
</dbReference>
<comment type="caution">
    <text evidence="14">The sequence shown here is derived from an EMBL/GenBank/DDBJ whole genome shotgun (WGS) entry which is preliminary data.</text>
</comment>
<keyword evidence="14" id="KW-0547">Nucleotide-binding</keyword>
<name>A0ABW7H0Q6_9BURK</name>
<evidence type="ECO:0000259" key="13">
    <source>
        <dbReference type="PROSITE" id="PS50885"/>
    </source>
</evidence>
<evidence type="ECO:0000256" key="7">
    <source>
        <dbReference type="ARBA" id="ARBA00022777"/>
    </source>
</evidence>
<dbReference type="SUPFAM" id="SSF55874">
    <property type="entry name" value="ATPase domain of HSP90 chaperone/DNA topoisomerase II/histidine kinase"/>
    <property type="match status" value="1"/>
</dbReference>
<evidence type="ECO:0000256" key="3">
    <source>
        <dbReference type="ARBA" id="ARBA00012438"/>
    </source>
</evidence>
<dbReference type="PRINTS" id="PR00344">
    <property type="entry name" value="BCTRLSENSOR"/>
</dbReference>
<keyword evidence="9" id="KW-0902">Two-component regulatory system</keyword>
<accession>A0ABW7H0Q6</accession>
<organism evidence="14 15">
    <name type="scientific">Pelomonas baiyunensis</name>
    <dbReference type="NCBI Taxonomy" id="3299026"/>
    <lineage>
        <taxon>Bacteria</taxon>
        <taxon>Pseudomonadati</taxon>
        <taxon>Pseudomonadota</taxon>
        <taxon>Betaproteobacteria</taxon>
        <taxon>Burkholderiales</taxon>
        <taxon>Sphaerotilaceae</taxon>
        <taxon>Roseateles</taxon>
    </lineage>
</organism>
<keyword evidence="10 11" id="KW-0472">Membrane</keyword>
<dbReference type="SMART" id="SM00387">
    <property type="entry name" value="HATPase_c"/>
    <property type="match status" value="1"/>
</dbReference>
<dbReference type="SUPFAM" id="SSF158472">
    <property type="entry name" value="HAMP domain-like"/>
    <property type="match status" value="1"/>
</dbReference>
<dbReference type="CDD" id="cd00082">
    <property type="entry name" value="HisKA"/>
    <property type="match status" value="1"/>
</dbReference>
<feature type="domain" description="Histidine kinase" evidence="12">
    <location>
        <begin position="252"/>
        <end position="463"/>
    </location>
</feature>
<keyword evidence="14" id="KW-0067">ATP-binding</keyword>
<proteinExistence type="predicted"/>
<keyword evidence="5" id="KW-0808">Transferase</keyword>
<dbReference type="CDD" id="cd06225">
    <property type="entry name" value="HAMP"/>
    <property type="match status" value="1"/>
</dbReference>
<evidence type="ECO:0000256" key="2">
    <source>
        <dbReference type="ARBA" id="ARBA00004370"/>
    </source>
</evidence>
<dbReference type="CDD" id="cd00075">
    <property type="entry name" value="HATPase"/>
    <property type="match status" value="1"/>
</dbReference>
<keyword evidence="8 11" id="KW-1133">Transmembrane helix</keyword>
<dbReference type="Gene3D" id="6.10.340.10">
    <property type="match status" value="1"/>
</dbReference>
<dbReference type="PANTHER" id="PTHR45436">
    <property type="entry name" value="SENSOR HISTIDINE KINASE YKOH"/>
    <property type="match status" value="1"/>
</dbReference>
<dbReference type="Pfam" id="PF00512">
    <property type="entry name" value="HisKA"/>
    <property type="match status" value="1"/>
</dbReference>
<comment type="subcellular location">
    <subcellularLocation>
        <location evidence="2">Membrane</location>
    </subcellularLocation>
</comment>
<dbReference type="InterPro" id="IPR005467">
    <property type="entry name" value="His_kinase_dom"/>
</dbReference>
<dbReference type="InterPro" id="IPR003594">
    <property type="entry name" value="HATPase_dom"/>
</dbReference>
<dbReference type="InterPro" id="IPR036890">
    <property type="entry name" value="HATPase_C_sf"/>
</dbReference>
<evidence type="ECO:0000256" key="10">
    <source>
        <dbReference type="ARBA" id="ARBA00023136"/>
    </source>
</evidence>
<protein>
    <recommendedName>
        <fullName evidence="3">histidine kinase</fullName>
        <ecNumber evidence="3">2.7.13.3</ecNumber>
    </recommendedName>
</protein>
<dbReference type="PROSITE" id="PS50885">
    <property type="entry name" value="HAMP"/>
    <property type="match status" value="1"/>
</dbReference>
<dbReference type="Proteomes" id="UP001606303">
    <property type="component" value="Unassembled WGS sequence"/>
</dbReference>
<dbReference type="Gene3D" id="3.30.565.10">
    <property type="entry name" value="Histidine kinase-like ATPase, C-terminal domain"/>
    <property type="match status" value="1"/>
</dbReference>
<evidence type="ECO:0000313" key="15">
    <source>
        <dbReference type="Proteomes" id="UP001606303"/>
    </source>
</evidence>
<dbReference type="InterPro" id="IPR050428">
    <property type="entry name" value="TCS_sensor_his_kinase"/>
</dbReference>
<dbReference type="InterPro" id="IPR036097">
    <property type="entry name" value="HisK_dim/P_sf"/>
</dbReference>
<dbReference type="SUPFAM" id="SSF47384">
    <property type="entry name" value="Homodimeric domain of signal transducing histidine kinase"/>
    <property type="match status" value="1"/>
</dbReference>
<dbReference type="InterPro" id="IPR003660">
    <property type="entry name" value="HAMP_dom"/>
</dbReference>
<dbReference type="InterPro" id="IPR003661">
    <property type="entry name" value="HisK_dim/P_dom"/>
</dbReference>
<reference evidence="14 15" key="1">
    <citation type="submission" date="2024-08" db="EMBL/GenBank/DDBJ databases">
        <authorList>
            <person name="Lu H."/>
        </authorList>
    </citation>
    <scope>NUCLEOTIDE SEQUENCE [LARGE SCALE GENOMIC DNA]</scope>
    <source>
        <strain evidence="14 15">BYS87W</strain>
    </source>
</reference>
<dbReference type="Pfam" id="PF02518">
    <property type="entry name" value="HATPase_c"/>
    <property type="match status" value="1"/>
</dbReference>
<keyword evidence="15" id="KW-1185">Reference proteome</keyword>
<evidence type="ECO:0000256" key="4">
    <source>
        <dbReference type="ARBA" id="ARBA00022553"/>
    </source>
</evidence>
<evidence type="ECO:0000256" key="6">
    <source>
        <dbReference type="ARBA" id="ARBA00022692"/>
    </source>
</evidence>
<feature type="domain" description="HAMP" evidence="13">
    <location>
        <begin position="191"/>
        <end position="244"/>
    </location>
</feature>
<dbReference type="SMART" id="SM00388">
    <property type="entry name" value="HisKA"/>
    <property type="match status" value="1"/>
</dbReference>
<evidence type="ECO:0000313" key="14">
    <source>
        <dbReference type="EMBL" id="MFG6467606.1"/>
    </source>
</evidence>
<keyword evidence="6 11" id="KW-0812">Transmembrane</keyword>
<dbReference type="PROSITE" id="PS50109">
    <property type="entry name" value="HIS_KIN"/>
    <property type="match status" value="1"/>
</dbReference>